<dbReference type="EC" id="2.6.1.9" evidence="11"/>
<keyword evidence="5 11" id="KW-0032">Aminotransferase</keyword>
<keyword evidence="9 11" id="KW-0368">Histidine biosynthesis</keyword>
<comment type="catalytic activity">
    <reaction evidence="10 11">
        <text>L-histidinol phosphate + 2-oxoglutarate = 3-(imidazol-4-yl)-2-oxopropyl phosphate + L-glutamate</text>
        <dbReference type="Rhea" id="RHEA:23744"/>
        <dbReference type="ChEBI" id="CHEBI:16810"/>
        <dbReference type="ChEBI" id="CHEBI:29985"/>
        <dbReference type="ChEBI" id="CHEBI:57766"/>
        <dbReference type="ChEBI" id="CHEBI:57980"/>
        <dbReference type="EC" id="2.6.1.9"/>
    </reaction>
</comment>
<dbReference type="AlphaFoldDB" id="G9EK55"/>
<dbReference type="FunCoup" id="G9EK55">
    <property type="interactions" value="441"/>
</dbReference>
<evidence type="ECO:0000313" key="14">
    <source>
        <dbReference type="Proteomes" id="UP000002770"/>
    </source>
</evidence>
<dbReference type="GO" id="GO:0004400">
    <property type="term" value="F:histidinol-phosphate transaminase activity"/>
    <property type="evidence" value="ECO:0007669"/>
    <property type="project" value="UniProtKB-UniRule"/>
</dbReference>
<dbReference type="PANTHER" id="PTHR42885">
    <property type="entry name" value="HISTIDINOL-PHOSPHATE AMINOTRANSFERASE-RELATED"/>
    <property type="match status" value="1"/>
</dbReference>
<dbReference type="RefSeq" id="WP_006869552.1">
    <property type="nucleotide sequence ID" value="NZ_JH413801.1"/>
</dbReference>
<dbReference type="Pfam" id="PF00155">
    <property type="entry name" value="Aminotran_1_2"/>
    <property type="match status" value="1"/>
</dbReference>
<dbReference type="Proteomes" id="UP000002770">
    <property type="component" value="Unassembled WGS sequence"/>
</dbReference>
<dbReference type="InterPro" id="IPR004839">
    <property type="entry name" value="Aminotransferase_I/II_large"/>
</dbReference>
<dbReference type="InterPro" id="IPR015422">
    <property type="entry name" value="PyrdxlP-dep_Trfase_small"/>
</dbReference>
<evidence type="ECO:0000256" key="3">
    <source>
        <dbReference type="ARBA" id="ARBA00007970"/>
    </source>
</evidence>
<reference evidence="13 14" key="1">
    <citation type="journal article" date="2011" name="BMC Genomics">
        <title>Insight into cross-talk between intra-amoebal pathogens.</title>
        <authorList>
            <person name="Gimenez G."/>
            <person name="Bertelli C."/>
            <person name="Moliner C."/>
            <person name="Robert C."/>
            <person name="Raoult D."/>
            <person name="Fournier P.E."/>
            <person name="Greub G."/>
        </authorList>
    </citation>
    <scope>NUCLEOTIDE SEQUENCE [LARGE SCALE GENOMIC DNA]</scope>
    <source>
        <strain evidence="13 14">LLAP12</strain>
    </source>
</reference>
<dbReference type="PROSITE" id="PS00599">
    <property type="entry name" value="AA_TRANSFER_CLASS_2"/>
    <property type="match status" value="1"/>
</dbReference>
<comment type="cofactor">
    <cofactor evidence="1 11">
        <name>pyridoxal 5'-phosphate</name>
        <dbReference type="ChEBI" id="CHEBI:597326"/>
    </cofactor>
</comment>
<organism evidence="13 14">
    <name type="scientific">Legionella drancourtii LLAP12</name>
    <dbReference type="NCBI Taxonomy" id="658187"/>
    <lineage>
        <taxon>Bacteria</taxon>
        <taxon>Pseudomonadati</taxon>
        <taxon>Pseudomonadota</taxon>
        <taxon>Gammaproteobacteria</taxon>
        <taxon>Legionellales</taxon>
        <taxon>Legionellaceae</taxon>
        <taxon>Legionella</taxon>
    </lineage>
</organism>
<dbReference type="eggNOG" id="COG0079">
    <property type="taxonomic scope" value="Bacteria"/>
</dbReference>
<evidence type="ECO:0000256" key="10">
    <source>
        <dbReference type="ARBA" id="ARBA00047481"/>
    </source>
</evidence>
<evidence type="ECO:0000256" key="2">
    <source>
        <dbReference type="ARBA" id="ARBA00005011"/>
    </source>
</evidence>
<evidence type="ECO:0000256" key="4">
    <source>
        <dbReference type="ARBA" id="ARBA00011738"/>
    </source>
</evidence>
<dbReference type="InParanoid" id="G9EK55"/>
<accession>G9EK55</accession>
<dbReference type="OrthoDB" id="9813612at2"/>
<dbReference type="SUPFAM" id="SSF53383">
    <property type="entry name" value="PLP-dependent transferases"/>
    <property type="match status" value="1"/>
</dbReference>
<dbReference type="STRING" id="658187.LDG_5578"/>
<dbReference type="CDD" id="cd00609">
    <property type="entry name" value="AAT_like"/>
    <property type="match status" value="1"/>
</dbReference>
<dbReference type="UniPathway" id="UPA00031">
    <property type="reaction ID" value="UER00012"/>
</dbReference>
<comment type="pathway">
    <text evidence="2 11">Amino-acid biosynthesis; L-histidine biosynthesis; L-histidine from 5-phospho-alpha-D-ribose 1-diphosphate: step 7/9.</text>
</comment>
<feature type="domain" description="Aminotransferase class I/classII large" evidence="12">
    <location>
        <begin position="20"/>
        <end position="345"/>
    </location>
</feature>
<dbReference type="InterPro" id="IPR005861">
    <property type="entry name" value="HisP_aminotrans"/>
</dbReference>
<evidence type="ECO:0000256" key="7">
    <source>
        <dbReference type="ARBA" id="ARBA00022679"/>
    </source>
</evidence>
<gene>
    <name evidence="11" type="primary">hisC</name>
    <name evidence="13" type="ORF">LDG_5578</name>
</gene>
<dbReference type="GO" id="GO:0000105">
    <property type="term" value="P:L-histidine biosynthetic process"/>
    <property type="evidence" value="ECO:0007669"/>
    <property type="project" value="UniProtKB-UniRule"/>
</dbReference>
<evidence type="ECO:0000256" key="5">
    <source>
        <dbReference type="ARBA" id="ARBA00022576"/>
    </source>
</evidence>
<dbReference type="HAMAP" id="MF_01023">
    <property type="entry name" value="HisC_aminotrans_2"/>
    <property type="match status" value="1"/>
</dbReference>
<keyword evidence="7 11" id="KW-0808">Transferase</keyword>
<evidence type="ECO:0000256" key="6">
    <source>
        <dbReference type="ARBA" id="ARBA00022605"/>
    </source>
</evidence>
<protein>
    <recommendedName>
        <fullName evidence="11">Histidinol-phosphate aminotransferase</fullName>
        <ecNumber evidence="11">2.6.1.9</ecNumber>
    </recommendedName>
    <alternativeName>
        <fullName evidence="11">Imidazole acetol-phosphate transaminase</fullName>
    </alternativeName>
</protein>
<proteinExistence type="inferred from homology"/>
<dbReference type="Gene3D" id="3.40.640.10">
    <property type="entry name" value="Type I PLP-dependent aspartate aminotransferase-like (Major domain)"/>
    <property type="match status" value="1"/>
</dbReference>
<keyword evidence="8 11" id="KW-0663">Pyridoxal phosphate</keyword>
<dbReference type="GO" id="GO:0030170">
    <property type="term" value="F:pyridoxal phosphate binding"/>
    <property type="evidence" value="ECO:0007669"/>
    <property type="project" value="InterPro"/>
</dbReference>
<evidence type="ECO:0000259" key="12">
    <source>
        <dbReference type="Pfam" id="PF00155"/>
    </source>
</evidence>
<evidence type="ECO:0000256" key="9">
    <source>
        <dbReference type="ARBA" id="ARBA00023102"/>
    </source>
</evidence>
<dbReference type="InterPro" id="IPR015421">
    <property type="entry name" value="PyrdxlP-dep_Trfase_major"/>
</dbReference>
<dbReference type="EMBL" id="JH413801">
    <property type="protein sequence ID" value="EHL32206.1"/>
    <property type="molecule type" value="Genomic_DNA"/>
</dbReference>
<keyword evidence="6 11" id="KW-0028">Amino-acid biosynthesis</keyword>
<evidence type="ECO:0000256" key="11">
    <source>
        <dbReference type="HAMAP-Rule" id="MF_01023"/>
    </source>
</evidence>
<dbReference type="InterPro" id="IPR015424">
    <property type="entry name" value="PyrdxlP-dep_Trfase"/>
</dbReference>
<evidence type="ECO:0000256" key="8">
    <source>
        <dbReference type="ARBA" id="ARBA00022898"/>
    </source>
</evidence>
<dbReference type="Gene3D" id="3.90.1150.10">
    <property type="entry name" value="Aspartate Aminotransferase, domain 1"/>
    <property type="match status" value="1"/>
</dbReference>
<keyword evidence="14" id="KW-1185">Reference proteome</keyword>
<comment type="similarity">
    <text evidence="3 11">Belongs to the class-II pyridoxal-phosphate-dependent aminotransferase family. Histidinol-phosphate aminotransferase subfamily.</text>
</comment>
<feature type="modified residue" description="N6-(pyridoxal phosphate)lysine" evidence="11">
    <location>
        <position position="211"/>
    </location>
</feature>
<dbReference type="InterPro" id="IPR001917">
    <property type="entry name" value="Aminotrans_II_pyridoxalP_BS"/>
</dbReference>
<dbReference type="HOGENOM" id="CLU_017584_3_1_6"/>
<dbReference type="PANTHER" id="PTHR42885:SF2">
    <property type="entry name" value="HISTIDINOL-PHOSPHATE AMINOTRANSFERASE"/>
    <property type="match status" value="1"/>
</dbReference>
<evidence type="ECO:0000256" key="1">
    <source>
        <dbReference type="ARBA" id="ARBA00001933"/>
    </source>
</evidence>
<comment type="subunit">
    <text evidence="4 11">Homodimer.</text>
</comment>
<dbReference type="NCBIfam" id="TIGR01141">
    <property type="entry name" value="hisC"/>
    <property type="match status" value="1"/>
</dbReference>
<sequence length="356" mass="40272">MSVLDLIRTELLESSSYNPGDDTMPHRLHANELPWSAITADSIGLNFYPETQLKMQLQEQLAQRYQINSDQIVLTRGSDDGIDLLVRLFLKARQDAFMQFPPTFSMYAFYVRLQQAQMIHCPLDPLTNFSLSLKQVNESWQEQCKIIMLCNPNNPTANLIDLSFIAELCTHYKNRSVIVVDEAYMEFANAQSATSLIPQFDNLIVLRTLSKAYGLAGLRLGAIIAQPQVIQAVNKIMAPYPLSSVVIHLALQALTNNDWFALALEKIKSARTKLIEALRTYPFIEKIYPSEANFILVKTSYANELADWFTQQGISIRTFSDKSPLHHHLRITVGDEQQNLLLLAALSSFQNNVSGF</sequence>
<evidence type="ECO:0000313" key="13">
    <source>
        <dbReference type="EMBL" id="EHL32206.1"/>
    </source>
</evidence>
<name>G9EK55_9GAMM</name>